<gene>
    <name evidence="6" type="ORF">BOKJ2_LOCUS3074</name>
</gene>
<dbReference type="Proteomes" id="UP000614601">
    <property type="component" value="Unassembled WGS sequence"/>
</dbReference>
<dbReference type="EMBL" id="CAJFDH010000002">
    <property type="protein sequence ID" value="CAD5210211.1"/>
    <property type="molecule type" value="Genomic_DNA"/>
</dbReference>
<keyword evidence="2" id="KW-0677">Repeat</keyword>
<evidence type="ECO:0000256" key="3">
    <source>
        <dbReference type="PROSITE-ProRule" id="PRU00235"/>
    </source>
</evidence>
<comment type="caution">
    <text evidence="6">The sequence shown here is derived from an EMBL/GenBank/DDBJ whole genome shotgun (WGS) entry which is preliminary data.</text>
</comment>
<feature type="region of interest" description="Disordered" evidence="4">
    <location>
        <begin position="1"/>
        <end position="26"/>
    </location>
</feature>
<dbReference type="GO" id="GO:0005085">
    <property type="term" value="F:guanyl-nucleotide exchange factor activity"/>
    <property type="evidence" value="ECO:0007669"/>
    <property type="project" value="TreeGrafter"/>
</dbReference>
<reference evidence="6" key="1">
    <citation type="submission" date="2020-09" db="EMBL/GenBank/DDBJ databases">
        <authorList>
            <person name="Kikuchi T."/>
        </authorList>
    </citation>
    <scope>NUCLEOTIDE SEQUENCE</scope>
    <source>
        <strain evidence="6">SH1</strain>
    </source>
</reference>
<dbReference type="PRINTS" id="PR00633">
    <property type="entry name" value="RCCNDNSATION"/>
</dbReference>
<name>A0A811K2Q9_9BILA</name>
<proteinExistence type="predicted"/>
<evidence type="ECO:0000313" key="6">
    <source>
        <dbReference type="EMBL" id="CAD5210211.1"/>
    </source>
</evidence>
<feature type="repeat" description="RCC1" evidence="3">
    <location>
        <begin position="410"/>
        <end position="467"/>
    </location>
</feature>
<dbReference type="PROSITE" id="PS50012">
    <property type="entry name" value="RCC1_3"/>
    <property type="match status" value="3"/>
</dbReference>
<keyword evidence="1" id="KW-0344">Guanine-nucleotide releasing factor</keyword>
<dbReference type="InterPro" id="IPR009091">
    <property type="entry name" value="RCC1/BLIP-II"/>
</dbReference>
<organism evidence="6 7">
    <name type="scientific">Bursaphelenchus okinawaensis</name>
    <dbReference type="NCBI Taxonomy" id="465554"/>
    <lineage>
        <taxon>Eukaryota</taxon>
        <taxon>Metazoa</taxon>
        <taxon>Ecdysozoa</taxon>
        <taxon>Nematoda</taxon>
        <taxon>Chromadorea</taxon>
        <taxon>Rhabditida</taxon>
        <taxon>Tylenchina</taxon>
        <taxon>Tylenchomorpha</taxon>
        <taxon>Aphelenchoidea</taxon>
        <taxon>Aphelenchoididae</taxon>
        <taxon>Bursaphelenchus</taxon>
    </lineage>
</organism>
<evidence type="ECO:0000313" key="7">
    <source>
        <dbReference type="Proteomes" id="UP000614601"/>
    </source>
</evidence>
<evidence type="ECO:0000256" key="2">
    <source>
        <dbReference type="ARBA" id="ARBA00022737"/>
    </source>
</evidence>
<evidence type="ECO:0000256" key="1">
    <source>
        <dbReference type="ARBA" id="ARBA00022658"/>
    </source>
</evidence>
<dbReference type="PANTHER" id="PTHR45982">
    <property type="entry name" value="REGULATOR OF CHROMOSOME CONDENSATION"/>
    <property type="match status" value="1"/>
</dbReference>
<feature type="repeat" description="RCC1" evidence="3">
    <location>
        <begin position="47"/>
        <end position="97"/>
    </location>
</feature>
<feature type="compositionally biased region" description="Basic residues" evidence="4">
    <location>
        <begin position="1"/>
        <end position="11"/>
    </location>
</feature>
<dbReference type="GO" id="GO:0005737">
    <property type="term" value="C:cytoplasm"/>
    <property type="evidence" value="ECO:0007669"/>
    <property type="project" value="TreeGrafter"/>
</dbReference>
<dbReference type="Pfam" id="PF25390">
    <property type="entry name" value="WD40_RLD"/>
    <property type="match status" value="1"/>
</dbReference>
<dbReference type="Gene3D" id="2.130.10.30">
    <property type="entry name" value="Regulator of chromosome condensation 1/beta-lactamase-inhibitor protein II"/>
    <property type="match status" value="1"/>
</dbReference>
<dbReference type="PROSITE" id="PS00626">
    <property type="entry name" value="RCC1_2"/>
    <property type="match status" value="1"/>
</dbReference>
<sequence length="468" mass="51055">MPRKVAKRRRSTIAPGSPSSGENTRKVVRRQKFHLNQDDFIQKELADRCLTCGEGEQLGHPGRNQTRKPRAVDTFDDADRFVDACAGGVHSLLLASDGRVFSCGVNEKGTVPVTGLEAEGITDEFTEITFTEDIKAHGKMVQITAGASFCAALTDKGSVVAWGNLRDSQGDVTVHTQLSQMQKGPVVIVQHSKIVIVKIAAGENHLAMLSSEGELLTFGEGSMGQLGRLARSNHIRSNYMADDSGKHLKLNVLENGKLVKFSNVFAGGFWTIASAEDGRLFACGLNNYAQLGLPLPTTEETTHPSDTEQMETDEKDYRITRLTHVKAFNSDHKWTHIGGVQHLVLRNDQGGVYAIGKNTDNILGLGTWKGRDDTENWRYDRLEKVNFPDGVKIAGVNASLACTIAWTVDGEAYAFGFDSAGQLGLGIKDDDEKIVPTPKKVQSAHLDDYKVLAVSVADQHAVYLAQHK</sequence>
<evidence type="ECO:0000256" key="4">
    <source>
        <dbReference type="SAM" id="MobiDB-lite"/>
    </source>
</evidence>
<evidence type="ECO:0000259" key="5">
    <source>
        <dbReference type="Pfam" id="PF25390"/>
    </source>
</evidence>
<protein>
    <recommendedName>
        <fullName evidence="5">RCC1-like domain-containing protein</fullName>
    </recommendedName>
</protein>
<dbReference type="AlphaFoldDB" id="A0A811K2Q9"/>
<feature type="repeat" description="RCC1" evidence="3">
    <location>
        <begin position="157"/>
        <end position="212"/>
    </location>
</feature>
<keyword evidence="7" id="KW-1185">Reference proteome</keyword>
<accession>A0A811K2Q9</accession>
<dbReference type="InterPro" id="IPR058923">
    <property type="entry name" value="RCC1-like_dom"/>
</dbReference>
<dbReference type="InterPro" id="IPR000408">
    <property type="entry name" value="Reg_chr_condens"/>
</dbReference>
<dbReference type="Proteomes" id="UP000783686">
    <property type="component" value="Unassembled WGS sequence"/>
</dbReference>
<dbReference type="EMBL" id="CAJFCW020000002">
    <property type="protein sequence ID" value="CAG9090887.1"/>
    <property type="molecule type" value="Genomic_DNA"/>
</dbReference>
<dbReference type="PANTHER" id="PTHR45982:SF1">
    <property type="entry name" value="REGULATOR OF CHROMOSOME CONDENSATION"/>
    <property type="match status" value="1"/>
</dbReference>
<dbReference type="SUPFAM" id="SSF50985">
    <property type="entry name" value="RCC1/BLIP-II"/>
    <property type="match status" value="1"/>
</dbReference>
<dbReference type="InterPro" id="IPR051553">
    <property type="entry name" value="Ran_GTPase-activating"/>
</dbReference>
<dbReference type="OrthoDB" id="61110at2759"/>
<feature type="domain" description="RCC1-like" evidence="5">
    <location>
        <begin position="49"/>
        <end position="462"/>
    </location>
</feature>